<dbReference type="InterPro" id="IPR034686">
    <property type="entry name" value="Terpene_cyclase-like_2"/>
</dbReference>
<dbReference type="PANTHER" id="PTHR35201">
    <property type="entry name" value="TERPENE SYNTHASE"/>
    <property type="match status" value="1"/>
</dbReference>
<evidence type="ECO:0000313" key="3">
    <source>
        <dbReference type="EMBL" id="GAA3841466.1"/>
    </source>
</evidence>
<dbReference type="EC" id="4.2.3.-" evidence="2"/>
<dbReference type="EMBL" id="BAAAZR010000052">
    <property type="protein sequence ID" value="GAA3841466.1"/>
    <property type="molecule type" value="Genomic_DNA"/>
</dbReference>
<evidence type="ECO:0000256" key="2">
    <source>
        <dbReference type="RuleBase" id="RU366034"/>
    </source>
</evidence>
<dbReference type="PANTHER" id="PTHR35201:SF4">
    <property type="entry name" value="BETA-PINACENE SYNTHASE-RELATED"/>
    <property type="match status" value="1"/>
</dbReference>
<reference evidence="4" key="1">
    <citation type="journal article" date="2019" name="Int. J. Syst. Evol. Microbiol.">
        <title>The Global Catalogue of Microorganisms (GCM) 10K type strain sequencing project: providing services to taxonomists for standard genome sequencing and annotation.</title>
        <authorList>
            <consortium name="The Broad Institute Genomics Platform"/>
            <consortium name="The Broad Institute Genome Sequencing Center for Infectious Disease"/>
            <person name="Wu L."/>
            <person name="Ma J."/>
        </authorList>
    </citation>
    <scope>NUCLEOTIDE SEQUENCE [LARGE SCALE GENOMIC DNA]</scope>
    <source>
        <strain evidence="4">JCM 16908</strain>
    </source>
</reference>
<dbReference type="Proteomes" id="UP001500888">
    <property type="component" value="Unassembled WGS sequence"/>
</dbReference>
<keyword evidence="1 2" id="KW-0456">Lyase</keyword>
<dbReference type="SFLD" id="SFLDS00005">
    <property type="entry name" value="Isoprenoid_Synthase_Type_I"/>
    <property type="match status" value="1"/>
</dbReference>
<comment type="cofactor">
    <cofactor evidence="2">
        <name>Mg(2+)</name>
        <dbReference type="ChEBI" id="CHEBI:18420"/>
    </cofactor>
</comment>
<accession>A0ABP7JD25</accession>
<comment type="caution">
    <text evidence="3">The sequence shown here is derived from an EMBL/GenBank/DDBJ whole genome shotgun (WGS) entry which is preliminary data.</text>
</comment>
<keyword evidence="4" id="KW-1185">Reference proteome</keyword>
<keyword evidence="2" id="KW-0460">Magnesium</keyword>
<evidence type="ECO:0000313" key="4">
    <source>
        <dbReference type="Proteomes" id="UP001500888"/>
    </source>
</evidence>
<dbReference type="SUPFAM" id="SSF48576">
    <property type="entry name" value="Terpenoid synthases"/>
    <property type="match status" value="1"/>
</dbReference>
<dbReference type="Gene3D" id="1.10.600.10">
    <property type="entry name" value="Farnesyl Diphosphate Synthase"/>
    <property type="match status" value="1"/>
</dbReference>
<comment type="similarity">
    <text evidence="2">Belongs to the terpene synthase family.</text>
</comment>
<dbReference type="Pfam" id="PF19086">
    <property type="entry name" value="Terpene_syn_C_2"/>
    <property type="match status" value="1"/>
</dbReference>
<sequence>MITALPSTVRDAVPADATVDRCLDELLPAAFDVFPPSVNPHVEAARAHLARWVEEHRLVRKEGARRRFAHADFAWFAAVTYPTTDEEGLCLIADWFAWLFLLDDQFDDGTVGRDPERVKDLMAQMAAVLVDHGAPPPGSRPAIVAALDDLWRRTTPRSTSAWRHRFVGHIAEGGLAAFWEAENRVGGVVPDEASYIVRRRHTGAIYVCMDLIEIAERAEVPARVYDDAAYQDALRSACDVVCWTNDVYSLEKELSVGEYHNLVAVVEHGHGLTREESIRHVVTAIATEIDRFLGEEGRALTAFAGDADTAGNFAGMRSWMRGNLDWSAQTKRYRPESRTAANRPMDYLDAVAEA</sequence>
<evidence type="ECO:0000256" key="1">
    <source>
        <dbReference type="ARBA" id="ARBA00023239"/>
    </source>
</evidence>
<gene>
    <name evidence="3" type="ORF">GCM10022226_74920</name>
</gene>
<proteinExistence type="inferred from homology"/>
<dbReference type="SFLD" id="SFLDG01020">
    <property type="entry name" value="Terpene_Cyclase_Like_2"/>
    <property type="match status" value="1"/>
</dbReference>
<dbReference type="InterPro" id="IPR008949">
    <property type="entry name" value="Isoprenoid_synthase_dom_sf"/>
</dbReference>
<dbReference type="RefSeq" id="WP_344951972.1">
    <property type="nucleotide sequence ID" value="NZ_BAAAZR010000052.1"/>
</dbReference>
<organism evidence="3 4">
    <name type="scientific">Sphaerisporangium flaviroseum</name>
    <dbReference type="NCBI Taxonomy" id="509199"/>
    <lineage>
        <taxon>Bacteria</taxon>
        <taxon>Bacillati</taxon>
        <taxon>Actinomycetota</taxon>
        <taxon>Actinomycetes</taxon>
        <taxon>Streptosporangiales</taxon>
        <taxon>Streptosporangiaceae</taxon>
        <taxon>Sphaerisporangium</taxon>
    </lineage>
</organism>
<protein>
    <recommendedName>
        <fullName evidence="2">Terpene synthase</fullName>
        <ecNumber evidence="2">4.2.3.-</ecNumber>
    </recommendedName>
</protein>
<name>A0ABP7JD25_9ACTN</name>
<keyword evidence="2" id="KW-0479">Metal-binding</keyword>